<dbReference type="InterPro" id="IPR011051">
    <property type="entry name" value="RmlC_Cupin_sf"/>
</dbReference>
<dbReference type="Gene3D" id="2.60.120.10">
    <property type="entry name" value="Jelly Rolls"/>
    <property type="match status" value="1"/>
</dbReference>
<dbReference type="PANTHER" id="PTHR11019:SF190">
    <property type="entry name" value="ARAC-FAMILY REGULATORY PROTEIN"/>
    <property type="match status" value="1"/>
</dbReference>
<evidence type="ECO:0000256" key="3">
    <source>
        <dbReference type="ARBA" id="ARBA00023125"/>
    </source>
</evidence>
<dbReference type="PRINTS" id="PR00032">
    <property type="entry name" value="HTHARAC"/>
</dbReference>
<dbReference type="GO" id="GO:0003700">
    <property type="term" value="F:DNA-binding transcription factor activity"/>
    <property type="evidence" value="ECO:0007669"/>
    <property type="project" value="InterPro"/>
</dbReference>
<dbReference type="CDD" id="cd06124">
    <property type="entry name" value="cupin_NimR-like_N"/>
    <property type="match status" value="1"/>
</dbReference>
<gene>
    <name evidence="6" type="ORF">PHA72_27030</name>
</gene>
<keyword evidence="3" id="KW-0238">DNA-binding</keyword>
<keyword evidence="2" id="KW-0805">Transcription regulation</keyword>
<dbReference type="PROSITE" id="PS01124">
    <property type="entry name" value="HTH_ARAC_FAMILY_2"/>
    <property type="match status" value="1"/>
</dbReference>
<reference evidence="6 7" key="1">
    <citation type="submission" date="2023-01" db="EMBL/GenBank/DDBJ databases">
        <title>Genome sequence resource and annotation of Enterobacter ludwigii, an economically important pathogen of seedling wilt with strawberry.</title>
        <authorList>
            <person name="Xie Y."/>
        </authorList>
    </citation>
    <scope>NUCLEOTIDE SEQUENCE [LARGE SCALE GENOMIC DNA]</scope>
    <source>
        <strain evidence="6 7">CM-TZ4</strain>
        <plasmid evidence="6 7">unnamed1</plasmid>
    </source>
</reference>
<geneLocation type="plasmid" evidence="6 7">
    <name>unnamed1</name>
</geneLocation>
<dbReference type="EMBL" id="CP116348">
    <property type="protein sequence ID" value="WCE15985.1"/>
    <property type="molecule type" value="Genomic_DNA"/>
</dbReference>
<dbReference type="SUPFAM" id="SSF51182">
    <property type="entry name" value="RmlC-like cupins"/>
    <property type="match status" value="1"/>
</dbReference>
<evidence type="ECO:0000313" key="6">
    <source>
        <dbReference type="EMBL" id="WCE15985.1"/>
    </source>
</evidence>
<dbReference type="SMART" id="SM00342">
    <property type="entry name" value="HTH_ARAC"/>
    <property type="match status" value="1"/>
</dbReference>
<keyword evidence="4" id="KW-0804">Transcription</keyword>
<sequence>MESKQDTQNNPRRVSISPDFITVVNDILTANTEVGLHHHDWGQLNVINSGMIETDIDNGNSLIAPWQYAIWIPAGVGHSSHNQKITEYCSICIPEKFCDKLPKEACIINLSEIGRAIINSMLKHQITYLSGNKGQNLANVLLDQLEDASKAMNYIPNSEDKYLSPILRYLKEKPGSNRTLNEWAEKVYTSEKTLSRKFKNELHMSFREWRSRLRFLHSLSLLKTKMTVQEISYLLGYNNPSSFIVMFEKLSGTTPDKYRK</sequence>
<keyword evidence="7" id="KW-1185">Reference proteome</keyword>
<dbReference type="InterPro" id="IPR014710">
    <property type="entry name" value="RmlC-like_jellyroll"/>
</dbReference>
<keyword evidence="6" id="KW-0614">Plasmid</keyword>
<dbReference type="InterPro" id="IPR018062">
    <property type="entry name" value="HTH_AraC-typ_CS"/>
</dbReference>
<proteinExistence type="predicted"/>
<evidence type="ECO:0000256" key="2">
    <source>
        <dbReference type="ARBA" id="ARBA00023015"/>
    </source>
</evidence>
<dbReference type="InterPro" id="IPR018060">
    <property type="entry name" value="HTH_AraC"/>
</dbReference>
<evidence type="ECO:0000313" key="7">
    <source>
        <dbReference type="Proteomes" id="UP001210538"/>
    </source>
</evidence>
<dbReference type="SUPFAM" id="SSF46689">
    <property type="entry name" value="Homeodomain-like"/>
    <property type="match status" value="1"/>
</dbReference>
<dbReference type="PROSITE" id="PS00041">
    <property type="entry name" value="HTH_ARAC_FAMILY_1"/>
    <property type="match status" value="1"/>
</dbReference>
<evidence type="ECO:0000259" key="5">
    <source>
        <dbReference type="PROSITE" id="PS01124"/>
    </source>
</evidence>
<dbReference type="PANTHER" id="PTHR11019">
    <property type="entry name" value="HTH-TYPE TRANSCRIPTIONAL REGULATOR NIMR"/>
    <property type="match status" value="1"/>
</dbReference>
<dbReference type="FunFam" id="1.10.10.60:FF:000132">
    <property type="entry name" value="AraC family transcriptional regulator"/>
    <property type="match status" value="1"/>
</dbReference>
<dbReference type="InterPro" id="IPR020449">
    <property type="entry name" value="Tscrpt_reg_AraC-type_HTH"/>
</dbReference>
<organism evidence="6 7">
    <name type="scientific">Enterobacter ludwigii</name>
    <dbReference type="NCBI Taxonomy" id="299767"/>
    <lineage>
        <taxon>Bacteria</taxon>
        <taxon>Pseudomonadati</taxon>
        <taxon>Pseudomonadota</taxon>
        <taxon>Gammaproteobacteria</taxon>
        <taxon>Enterobacterales</taxon>
        <taxon>Enterobacteriaceae</taxon>
        <taxon>Enterobacter</taxon>
        <taxon>Enterobacter cloacae complex</taxon>
    </lineage>
</organism>
<keyword evidence="1" id="KW-0678">Repressor</keyword>
<dbReference type="InterPro" id="IPR009057">
    <property type="entry name" value="Homeodomain-like_sf"/>
</dbReference>
<accession>A0AAX3LIE0</accession>
<dbReference type="GO" id="GO:0043565">
    <property type="term" value="F:sequence-specific DNA binding"/>
    <property type="evidence" value="ECO:0007669"/>
    <property type="project" value="InterPro"/>
</dbReference>
<protein>
    <submittedName>
        <fullName evidence="6">Helix-turn-helix transcriptional regulator</fullName>
    </submittedName>
</protein>
<dbReference type="AlphaFoldDB" id="A0AAX3LIE0"/>
<dbReference type="Gene3D" id="1.10.10.60">
    <property type="entry name" value="Homeodomain-like"/>
    <property type="match status" value="2"/>
</dbReference>
<dbReference type="Proteomes" id="UP001210538">
    <property type="component" value="Plasmid unnamed1"/>
</dbReference>
<dbReference type="Pfam" id="PF12833">
    <property type="entry name" value="HTH_18"/>
    <property type="match status" value="1"/>
</dbReference>
<name>A0AAX3LIE0_9ENTR</name>
<evidence type="ECO:0000256" key="4">
    <source>
        <dbReference type="ARBA" id="ARBA00023163"/>
    </source>
</evidence>
<feature type="domain" description="HTH araC/xylS-type" evidence="5">
    <location>
        <begin position="164"/>
        <end position="260"/>
    </location>
</feature>
<evidence type="ECO:0000256" key="1">
    <source>
        <dbReference type="ARBA" id="ARBA00022491"/>
    </source>
</evidence>
<dbReference type="RefSeq" id="WP_271661479.1">
    <property type="nucleotide sequence ID" value="NZ_CP116348.1"/>
</dbReference>